<name>E1SRD9_FERBD</name>
<feature type="signal peptide" evidence="3">
    <location>
        <begin position="1"/>
        <end position="22"/>
    </location>
</feature>
<feature type="chain" id="PRO_5003151637" evidence="3">
    <location>
        <begin position="23"/>
        <end position="127"/>
    </location>
</feature>
<dbReference type="InterPro" id="IPR010980">
    <property type="entry name" value="Cyt_c/b562"/>
</dbReference>
<dbReference type="OrthoDB" id="5917034at2"/>
<dbReference type="AlphaFoldDB" id="E1SRD9"/>
<protein>
    <submittedName>
        <fullName evidence="4">Cytochrome b562</fullName>
    </submittedName>
</protein>
<dbReference type="STRING" id="550540.Fbal_1686"/>
<dbReference type="eggNOG" id="COG3783">
    <property type="taxonomic scope" value="Bacteria"/>
</dbReference>
<dbReference type="Pfam" id="PF07361">
    <property type="entry name" value="Cytochrom_B562"/>
    <property type="match status" value="1"/>
</dbReference>
<dbReference type="GO" id="GO:0009055">
    <property type="term" value="F:electron transfer activity"/>
    <property type="evidence" value="ECO:0007669"/>
    <property type="project" value="InterPro"/>
</dbReference>
<dbReference type="GO" id="GO:0042597">
    <property type="term" value="C:periplasmic space"/>
    <property type="evidence" value="ECO:0007669"/>
    <property type="project" value="InterPro"/>
</dbReference>
<sequence>MRFQALLLTAALGLGGCFGAPAPQPEGVVDLQQTMKAMGREWKAISQSDDPATIANHLAQIHQLSSDASRAMVRKGEQADYEDSMAKFQVALETVQGSIAAGEFDDLEPLLADLDALRKEYHKRFKP</sequence>
<accession>E1SRD9</accession>
<dbReference type="GeneID" id="67181894"/>
<dbReference type="GO" id="GO:0022900">
    <property type="term" value="P:electron transport chain"/>
    <property type="evidence" value="ECO:0007669"/>
    <property type="project" value="InterPro"/>
</dbReference>
<evidence type="ECO:0000313" key="5">
    <source>
        <dbReference type="Proteomes" id="UP000006683"/>
    </source>
</evidence>
<dbReference type="Gene3D" id="1.20.120.10">
    <property type="entry name" value="Cytochrome c/b562"/>
    <property type="match status" value="1"/>
</dbReference>
<dbReference type="RefSeq" id="WP_013345196.1">
    <property type="nucleotide sequence ID" value="NC_014541.1"/>
</dbReference>
<dbReference type="SUPFAM" id="SSF47175">
    <property type="entry name" value="Cytochromes"/>
    <property type="match status" value="1"/>
</dbReference>
<comment type="similarity">
    <text evidence="1">Belongs to the cytochrome b562 family.</text>
</comment>
<dbReference type="PROSITE" id="PS51257">
    <property type="entry name" value="PROKAR_LIPOPROTEIN"/>
    <property type="match status" value="1"/>
</dbReference>
<dbReference type="GO" id="GO:0005506">
    <property type="term" value="F:iron ion binding"/>
    <property type="evidence" value="ECO:0007669"/>
    <property type="project" value="InterPro"/>
</dbReference>
<dbReference type="HOGENOM" id="CLU_1967268_0_0_6"/>
<keyword evidence="5" id="KW-1185">Reference proteome</keyword>
<dbReference type="KEGG" id="fbl:Fbal_1686"/>
<evidence type="ECO:0000256" key="2">
    <source>
        <dbReference type="ARBA" id="ARBA00022729"/>
    </source>
</evidence>
<dbReference type="EMBL" id="CP002209">
    <property type="protein sequence ID" value="ADN75890.1"/>
    <property type="molecule type" value="Genomic_DNA"/>
</dbReference>
<gene>
    <name evidence="4" type="ordered locus">Fbal_1686</name>
</gene>
<keyword evidence="2 3" id="KW-0732">Signal</keyword>
<organism evidence="4 5">
    <name type="scientific">Ferrimonas balearica (strain DSM 9799 / CCM 4581 / KCTC 23876 / PAT)</name>
    <dbReference type="NCBI Taxonomy" id="550540"/>
    <lineage>
        <taxon>Bacteria</taxon>
        <taxon>Pseudomonadati</taxon>
        <taxon>Pseudomonadota</taxon>
        <taxon>Gammaproteobacteria</taxon>
        <taxon>Alteromonadales</taxon>
        <taxon>Ferrimonadaceae</taxon>
        <taxon>Ferrimonas</taxon>
    </lineage>
</organism>
<evidence type="ECO:0000256" key="3">
    <source>
        <dbReference type="SAM" id="SignalP"/>
    </source>
</evidence>
<dbReference type="Proteomes" id="UP000006683">
    <property type="component" value="Chromosome"/>
</dbReference>
<evidence type="ECO:0000313" key="4">
    <source>
        <dbReference type="EMBL" id="ADN75890.1"/>
    </source>
</evidence>
<evidence type="ECO:0000256" key="1">
    <source>
        <dbReference type="ARBA" id="ARBA00005523"/>
    </source>
</evidence>
<proteinExistence type="inferred from homology"/>
<dbReference type="GO" id="GO:0020037">
    <property type="term" value="F:heme binding"/>
    <property type="evidence" value="ECO:0007669"/>
    <property type="project" value="InterPro"/>
</dbReference>
<reference evidence="4 5" key="1">
    <citation type="journal article" date="2010" name="Stand. Genomic Sci.">
        <title>Complete genome sequence of Ferrimonas balearica type strain (PAT).</title>
        <authorList>
            <person name="Nolan M."/>
            <person name="Sikorski J."/>
            <person name="Davenport K."/>
            <person name="Lucas S."/>
            <person name="Glavina Del Rio T."/>
            <person name="Tice H."/>
            <person name="Cheng J."/>
            <person name="Goodwin L."/>
            <person name="Pitluck S."/>
            <person name="Liolios K."/>
            <person name="Ivanova N."/>
            <person name="Mavromatis K."/>
            <person name="Ovchinnikova G."/>
            <person name="Pati A."/>
            <person name="Chen A."/>
            <person name="Palaniappan K."/>
            <person name="Land M."/>
            <person name="Hauser L."/>
            <person name="Chang Y."/>
            <person name="Jeffries C."/>
            <person name="Tapia R."/>
            <person name="Brettin T."/>
            <person name="Detter J."/>
            <person name="Han C."/>
            <person name="Yasawong M."/>
            <person name="Rohde M."/>
            <person name="Tindall B."/>
            <person name="Goker M."/>
            <person name="Woyke T."/>
            <person name="Bristow J."/>
            <person name="Eisen J."/>
            <person name="Markowitz V."/>
            <person name="Hugenholtz P."/>
            <person name="Kyrpides N."/>
            <person name="Klenk H."/>
            <person name="Lapidus A."/>
        </authorList>
    </citation>
    <scope>NUCLEOTIDE SEQUENCE [LARGE SCALE GENOMIC DNA]</scope>
    <source>
        <strain evidence="5">DSM 9799 / CCM 4581 / KCTC 23876 / PAT</strain>
    </source>
</reference>
<dbReference type="InterPro" id="IPR009155">
    <property type="entry name" value="Cyt_b562"/>
</dbReference>